<protein>
    <submittedName>
        <fullName evidence="2">Uncharacterized protein</fullName>
    </submittedName>
</protein>
<evidence type="ECO:0000313" key="3">
    <source>
        <dbReference type="Proteomes" id="UP000714275"/>
    </source>
</evidence>
<feature type="chain" id="PRO_5040147717" evidence="1">
    <location>
        <begin position="25"/>
        <end position="208"/>
    </location>
</feature>
<evidence type="ECO:0000256" key="1">
    <source>
        <dbReference type="SAM" id="SignalP"/>
    </source>
</evidence>
<keyword evidence="1" id="KW-0732">Signal</keyword>
<keyword evidence="3" id="KW-1185">Reference proteome</keyword>
<evidence type="ECO:0000313" key="2">
    <source>
        <dbReference type="EMBL" id="KAG1778201.1"/>
    </source>
</evidence>
<gene>
    <name evidence="2" type="ORF">EV702DRAFT_1098073</name>
</gene>
<sequence length="208" mass="23867">MQPHLCVLFTCYDALSAILPLVLGLPHSYRPHTPTFHILPLCFCHDLSQLTHHLPPLKVSSSFHLSKSYSYPYIFHIYSNHGTSVFNPQVLCSHRDSGGSRRSSDVRQQDGLRKVLRQASLRKVRPLISRAPPAHPHKTNYAKLIHTCLPRPKPGYAIRRVQFADGEGGMQYEYISCRVKPEKRRTVHAKLLKRVKKLFHFTQRGSQN</sequence>
<organism evidence="2 3">
    <name type="scientific">Suillus placidus</name>
    <dbReference type="NCBI Taxonomy" id="48579"/>
    <lineage>
        <taxon>Eukaryota</taxon>
        <taxon>Fungi</taxon>
        <taxon>Dikarya</taxon>
        <taxon>Basidiomycota</taxon>
        <taxon>Agaricomycotina</taxon>
        <taxon>Agaricomycetes</taxon>
        <taxon>Agaricomycetidae</taxon>
        <taxon>Boletales</taxon>
        <taxon>Suillineae</taxon>
        <taxon>Suillaceae</taxon>
        <taxon>Suillus</taxon>
    </lineage>
</organism>
<comment type="caution">
    <text evidence="2">The sequence shown here is derived from an EMBL/GenBank/DDBJ whole genome shotgun (WGS) entry which is preliminary data.</text>
</comment>
<reference evidence="2" key="1">
    <citation type="journal article" date="2020" name="New Phytol.">
        <title>Comparative genomics reveals dynamic genome evolution in host specialist ectomycorrhizal fungi.</title>
        <authorList>
            <person name="Lofgren L.A."/>
            <person name="Nguyen N.H."/>
            <person name="Vilgalys R."/>
            <person name="Ruytinx J."/>
            <person name="Liao H.L."/>
            <person name="Branco S."/>
            <person name="Kuo A."/>
            <person name="LaButti K."/>
            <person name="Lipzen A."/>
            <person name="Andreopoulos W."/>
            <person name="Pangilinan J."/>
            <person name="Riley R."/>
            <person name="Hundley H."/>
            <person name="Na H."/>
            <person name="Barry K."/>
            <person name="Grigoriev I.V."/>
            <person name="Stajich J.E."/>
            <person name="Kennedy P.G."/>
        </authorList>
    </citation>
    <scope>NUCLEOTIDE SEQUENCE</scope>
    <source>
        <strain evidence="2">DOB743</strain>
    </source>
</reference>
<dbReference type="AlphaFoldDB" id="A0A9P7D4I2"/>
<dbReference type="EMBL" id="JABBWD010000017">
    <property type="protein sequence ID" value="KAG1778201.1"/>
    <property type="molecule type" value="Genomic_DNA"/>
</dbReference>
<proteinExistence type="predicted"/>
<feature type="signal peptide" evidence="1">
    <location>
        <begin position="1"/>
        <end position="24"/>
    </location>
</feature>
<dbReference type="Proteomes" id="UP000714275">
    <property type="component" value="Unassembled WGS sequence"/>
</dbReference>
<name>A0A9P7D4I2_9AGAM</name>
<accession>A0A9P7D4I2</accession>
<dbReference type="OrthoDB" id="2679520at2759"/>